<feature type="region of interest" description="Disordered" evidence="1">
    <location>
        <begin position="1"/>
        <end position="28"/>
    </location>
</feature>
<evidence type="ECO:0000256" key="1">
    <source>
        <dbReference type="SAM" id="MobiDB-lite"/>
    </source>
</evidence>
<name>A0AAN4ZJY9_9BILA</name>
<dbReference type="Gene3D" id="1.25.10.10">
    <property type="entry name" value="Leucine-rich Repeat Variant"/>
    <property type="match status" value="1"/>
</dbReference>
<dbReference type="InterPro" id="IPR057672">
    <property type="entry name" value="TPR_IPO4/5"/>
</dbReference>
<dbReference type="Proteomes" id="UP001328107">
    <property type="component" value="Unassembled WGS sequence"/>
</dbReference>
<accession>A0AAN4ZJY9</accession>
<gene>
    <name evidence="3" type="ORF">PMAYCL1PPCAC_12877</name>
</gene>
<dbReference type="AlphaFoldDB" id="A0AAN4ZJY9"/>
<reference evidence="4" key="1">
    <citation type="submission" date="2022-10" db="EMBL/GenBank/DDBJ databases">
        <title>Genome assembly of Pristionchus species.</title>
        <authorList>
            <person name="Yoshida K."/>
            <person name="Sommer R.J."/>
        </authorList>
    </citation>
    <scope>NUCLEOTIDE SEQUENCE [LARGE SCALE GENOMIC DNA]</scope>
    <source>
        <strain evidence="4">RS5460</strain>
    </source>
</reference>
<dbReference type="SUPFAM" id="SSF48371">
    <property type="entry name" value="ARM repeat"/>
    <property type="match status" value="1"/>
</dbReference>
<dbReference type="InterPro" id="IPR011989">
    <property type="entry name" value="ARM-like"/>
</dbReference>
<feature type="non-terminal residue" evidence="3">
    <location>
        <position position="279"/>
    </location>
</feature>
<feature type="non-terminal residue" evidence="3">
    <location>
        <position position="1"/>
    </location>
</feature>
<dbReference type="InterPro" id="IPR016024">
    <property type="entry name" value="ARM-type_fold"/>
</dbReference>
<feature type="domain" description="IPO4/5-like TPR repeats" evidence="2">
    <location>
        <begin position="118"/>
        <end position="274"/>
    </location>
</feature>
<evidence type="ECO:0000259" key="2">
    <source>
        <dbReference type="Pfam" id="PF25780"/>
    </source>
</evidence>
<keyword evidence="4" id="KW-1185">Reference proteome</keyword>
<organism evidence="3 4">
    <name type="scientific">Pristionchus mayeri</name>
    <dbReference type="NCBI Taxonomy" id="1317129"/>
    <lineage>
        <taxon>Eukaryota</taxon>
        <taxon>Metazoa</taxon>
        <taxon>Ecdysozoa</taxon>
        <taxon>Nematoda</taxon>
        <taxon>Chromadorea</taxon>
        <taxon>Rhabditida</taxon>
        <taxon>Rhabditina</taxon>
        <taxon>Diplogasteromorpha</taxon>
        <taxon>Diplogasteroidea</taxon>
        <taxon>Neodiplogasteridae</taxon>
        <taxon>Pristionchus</taxon>
    </lineage>
</organism>
<dbReference type="Pfam" id="PF25780">
    <property type="entry name" value="TPR_IPO5"/>
    <property type="match status" value="1"/>
</dbReference>
<proteinExistence type="predicted"/>
<evidence type="ECO:0000313" key="3">
    <source>
        <dbReference type="EMBL" id="GMR42682.1"/>
    </source>
</evidence>
<feature type="compositionally biased region" description="Low complexity" evidence="1">
    <location>
        <begin position="1"/>
        <end position="12"/>
    </location>
</feature>
<protein>
    <recommendedName>
        <fullName evidence="2">IPO4/5-like TPR repeats domain-containing protein</fullName>
    </recommendedName>
</protein>
<evidence type="ECO:0000313" key="4">
    <source>
        <dbReference type="Proteomes" id="UP001328107"/>
    </source>
</evidence>
<sequence length="279" mass="30454">SIHSSSLPSSFSVDGMEEGSNPSPLLNMDQSQLDSLLQSLLSSDTQQRLSDGSLDQLPPEQQANLLLKIGQSSANEETRCSSLDRLSRLLSSILHSWCSNELVPFTAQMIQFAFVDKNPKLRDKIDDVLVLLTKHSLELNSGVHASPMITSFVHQCAAASDSILQRSSIAIITGVPSLFGKVISDLRDVVEKCMLSTDLSIRLLALSSFFDLFSDKTLSALTPLLPVAIQICGEFVTASEEIRSKTPSPINRLTQLASKYPDPMRGHLKRVITLCGRVS</sequence>
<dbReference type="EMBL" id="BTRK01000003">
    <property type="protein sequence ID" value="GMR42682.1"/>
    <property type="molecule type" value="Genomic_DNA"/>
</dbReference>
<comment type="caution">
    <text evidence="3">The sequence shown here is derived from an EMBL/GenBank/DDBJ whole genome shotgun (WGS) entry which is preliminary data.</text>
</comment>